<dbReference type="Pfam" id="PF00072">
    <property type="entry name" value="Response_reg"/>
    <property type="match status" value="1"/>
</dbReference>
<comment type="subcellular location">
    <subcellularLocation>
        <location evidence="2">Cell membrane</location>
        <topology evidence="2">Multi-pass membrane protein</topology>
    </subcellularLocation>
</comment>
<reference evidence="24 25" key="1">
    <citation type="journal article" date="2018" name="Int. J. Syst. Evol. Microbiol.">
        <title>Adhaeribacter swui sp. nov., isolated from wet mud.</title>
        <authorList>
            <person name="Kim D.U."/>
            <person name="Kim K.W."/>
            <person name="Kang M.S."/>
            <person name="Kim J.Y."/>
            <person name="Jang J.H."/>
            <person name="Kim M.K."/>
        </authorList>
    </citation>
    <scope>NUCLEOTIDE SEQUENCE [LARGE SCALE GENOMIC DNA]</scope>
    <source>
        <strain evidence="24 25">KCTC 52873</strain>
    </source>
</reference>
<dbReference type="InterPro" id="IPR036641">
    <property type="entry name" value="HPT_dom_sf"/>
</dbReference>
<feature type="domain" description="Histidine kinase" evidence="19">
    <location>
        <begin position="709"/>
        <end position="930"/>
    </location>
</feature>
<dbReference type="GO" id="GO:0000155">
    <property type="term" value="F:phosphorelay sensor kinase activity"/>
    <property type="evidence" value="ECO:0007669"/>
    <property type="project" value="InterPro"/>
</dbReference>
<evidence type="ECO:0000256" key="9">
    <source>
        <dbReference type="ARBA" id="ARBA00022777"/>
    </source>
</evidence>
<dbReference type="InterPro" id="IPR036097">
    <property type="entry name" value="HisK_dim/P_sf"/>
</dbReference>
<evidence type="ECO:0000256" key="4">
    <source>
        <dbReference type="ARBA" id="ARBA00022475"/>
    </source>
</evidence>
<evidence type="ECO:0000256" key="13">
    <source>
        <dbReference type="ARBA" id="ARBA00023136"/>
    </source>
</evidence>
<keyword evidence="11" id="KW-1133">Transmembrane helix</keyword>
<dbReference type="AlphaFoldDB" id="A0A7G7GA98"/>
<dbReference type="InterPro" id="IPR005467">
    <property type="entry name" value="His_kinase_dom"/>
</dbReference>
<evidence type="ECO:0000256" key="16">
    <source>
        <dbReference type="PROSITE-ProRule" id="PRU00110"/>
    </source>
</evidence>
<dbReference type="GO" id="GO:0005886">
    <property type="term" value="C:plasma membrane"/>
    <property type="evidence" value="ECO:0007669"/>
    <property type="project" value="UniProtKB-SubCell"/>
</dbReference>
<dbReference type="PROSITE" id="PS50894">
    <property type="entry name" value="HPT"/>
    <property type="match status" value="1"/>
</dbReference>
<evidence type="ECO:0000256" key="17">
    <source>
        <dbReference type="PROSITE-ProRule" id="PRU00169"/>
    </source>
</evidence>
<dbReference type="KEGG" id="aswu:HUW51_15625"/>
<dbReference type="SUPFAM" id="SSF55785">
    <property type="entry name" value="PYP-like sensor domain (PAS domain)"/>
    <property type="match status" value="5"/>
</dbReference>
<evidence type="ECO:0000256" key="15">
    <source>
        <dbReference type="ARBA" id="ARBA00068150"/>
    </source>
</evidence>
<dbReference type="FunFam" id="1.10.287.130:FF:000002">
    <property type="entry name" value="Two-component osmosensing histidine kinase"/>
    <property type="match status" value="1"/>
</dbReference>
<dbReference type="PROSITE" id="PS50112">
    <property type="entry name" value="PAS"/>
    <property type="match status" value="4"/>
</dbReference>
<dbReference type="InterPro" id="IPR001789">
    <property type="entry name" value="Sig_transdc_resp-reg_receiver"/>
</dbReference>
<keyword evidence="18" id="KW-0175">Coiled coil</keyword>
<dbReference type="SMART" id="SM00387">
    <property type="entry name" value="HATPase_c"/>
    <property type="match status" value="1"/>
</dbReference>
<dbReference type="SUPFAM" id="SSF47384">
    <property type="entry name" value="Homodimeric domain of signal transducing histidine kinase"/>
    <property type="match status" value="1"/>
</dbReference>
<keyword evidence="5 17" id="KW-0597">Phosphoprotein</keyword>
<dbReference type="InterPro" id="IPR036890">
    <property type="entry name" value="HATPase_C_sf"/>
</dbReference>
<feature type="domain" description="PAS" evidence="21">
    <location>
        <begin position="565"/>
        <end position="635"/>
    </location>
</feature>
<dbReference type="SMART" id="SM00086">
    <property type="entry name" value="PAC"/>
    <property type="match status" value="4"/>
</dbReference>
<dbReference type="PROSITE" id="PS50113">
    <property type="entry name" value="PAC"/>
    <property type="match status" value="3"/>
</dbReference>
<dbReference type="Pfam" id="PF08447">
    <property type="entry name" value="PAS_3"/>
    <property type="match status" value="1"/>
</dbReference>
<dbReference type="InterPro" id="IPR013656">
    <property type="entry name" value="PAS_4"/>
</dbReference>
<feature type="domain" description="PAC" evidence="22">
    <location>
        <begin position="639"/>
        <end position="691"/>
    </location>
</feature>
<dbReference type="NCBIfam" id="TIGR00229">
    <property type="entry name" value="sensory_box"/>
    <property type="match status" value="5"/>
</dbReference>
<keyword evidence="13" id="KW-0472">Membrane</keyword>
<evidence type="ECO:0000259" key="20">
    <source>
        <dbReference type="PROSITE" id="PS50110"/>
    </source>
</evidence>
<dbReference type="SUPFAM" id="SSF47226">
    <property type="entry name" value="Histidine-containing phosphotransfer domain, HPT domain"/>
    <property type="match status" value="1"/>
</dbReference>
<proteinExistence type="predicted"/>
<dbReference type="InterPro" id="IPR011006">
    <property type="entry name" value="CheY-like_superfamily"/>
</dbReference>
<dbReference type="SMART" id="SM00091">
    <property type="entry name" value="PAS"/>
    <property type="match status" value="5"/>
</dbReference>
<keyword evidence="25" id="KW-1185">Reference proteome</keyword>
<dbReference type="InterPro" id="IPR035965">
    <property type="entry name" value="PAS-like_dom_sf"/>
</dbReference>
<keyword evidence="12" id="KW-0902">Two-component regulatory system</keyword>
<dbReference type="InterPro" id="IPR001610">
    <property type="entry name" value="PAC"/>
</dbReference>
<dbReference type="Pfam" id="PF00512">
    <property type="entry name" value="HisKA"/>
    <property type="match status" value="1"/>
</dbReference>
<evidence type="ECO:0000256" key="3">
    <source>
        <dbReference type="ARBA" id="ARBA00012438"/>
    </source>
</evidence>
<comment type="subunit">
    <text evidence="14">At low DSF concentrations, interacts with RpfF.</text>
</comment>
<evidence type="ECO:0000256" key="14">
    <source>
        <dbReference type="ARBA" id="ARBA00064003"/>
    </source>
</evidence>
<dbReference type="EC" id="2.7.13.3" evidence="3"/>
<keyword evidence="8" id="KW-0547">Nucleotide-binding</keyword>
<dbReference type="InterPro" id="IPR003661">
    <property type="entry name" value="HisK_dim/P_dom"/>
</dbReference>
<dbReference type="Gene3D" id="1.10.287.130">
    <property type="match status" value="1"/>
</dbReference>
<sequence>MQTELLNKLQELQQQIIESENQNQLLLQKQAVLEEKLSLFAPDQLVSQASSAKPEFFKNNSDKNSGFEIVFQQIFQNSPDAMLILSAKGEIEGANRALCALLHYSAAELQQLSYLQVVDQNDPSFFLFRQEKEHNPNFKGEIVLVRKNGERFLTEISSNTYTDQNGESKCLAIIRDISNQREALMRSERDYRDLFNKANDAIIIFDLETEQIFDANDKACKLYGYTLPEFTAISLVNISKNARQGKSYLQQLRMQCTLENVDTTHFRKDGTEIHLSVNASFIDFNNKKAVLAICHDVTEQKNSERILFESEERFSAFMDNSPVLAWMKNTENWHYSYANATHKHVLGLSRDDVAGKSDYEVWPEPVAVALHQNDLEVVKSQRATEFREEILLPNGILRKFLVYKFPMQTINGDSFIAGTAIDITDLVHTQEALEESETRNRAVLATAMESIISMDYMGNILEFNPAAEKTFGYNRADVIGKKLQDIIIPPGLLNGNTSDLSCLFLTGDSRIIGRRVELTAIRANGEEFPVEISIAASGTPTTPIFTSIIQDISERKAAECALRRSEKQFRLITENMTDLVCLHEPDGRLIYVSPSVQDILGFAPDELIGKSPYSIIHPKDKSKLISIVVDVLAGNQNIKNLEYRLKRKDGVYIWVDTGLRPIFDETGNVVEVQTVSHDITARKKTEHKLKKAKVAAEISAVAKESFLANMSHEIRTPLNGILGMAGLLSKTQMSESQQKYLNIIDYSARNLLVIINDILDLAKIESGKMALEQIPFSIKEVLQSTQQSLEYKAEEKDILLIVKSFNVTNSYVVGDPHRLTQVLLNLVSNAIKFTSQGVVIIRTEVLDESATHISLLFTVKDTGIGISPEKLDIIFNGFTQADPHTSRNYGGTGLGLTISKSLVEKQGGRIWVESALGQGSEFKFELTFRKAEPDQIKKVVQEDTTVDFSSLGHRRILLAEDNEVNQFLAKSIMQNWGFTVDVAKNGKEAIDLATDCIYDLILMDIQMPEVSGTEATFQIRQLPDPVKANIPIIALTANALKGDAEKFIAAGMNDYLAKPFEELKLFQKIATNLNKPLQHSTTKLNQLHTVLPTSNSQPDKLCNLATLQAMANGKNDFLIQFFMLFINQVPPQVKAMQEAAAQANWATVTSLAHQLKSNFDTLGISSLHQPIRNLENDARQQSNLAEIPGLINKMSAIVEQVVAELRAEIARLQG</sequence>
<comment type="catalytic activity">
    <reaction evidence="1">
        <text>ATP + protein L-histidine = ADP + protein N-phospho-L-histidine.</text>
        <dbReference type="EC" id="2.7.13.3"/>
    </reaction>
</comment>
<name>A0A7G7GA98_9BACT</name>
<dbReference type="InterPro" id="IPR000700">
    <property type="entry name" value="PAS-assoc_C"/>
</dbReference>
<dbReference type="PANTHER" id="PTHR45339:SF1">
    <property type="entry name" value="HYBRID SIGNAL TRANSDUCTION HISTIDINE KINASE J"/>
    <property type="match status" value="1"/>
</dbReference>
<evidence type="ECO:0000256" key="7">
    <source>
        <dbReference type="ARBA" id="ARBA00022692"/>
    </source>
</evidence>
<dbReference type="GO" id="GO:0005524">
    <property type="term" value="F:ATP binding"/>
    <property type="evidence" value="ECO:0007669"/>
    <property type="project" value="UniProtKB-KW"/>
</dbReference>
<keyword evidence="9" id="KW-0418">Kinase</keyword>
<dbReference type="SMART" id="SM00388">
    <property type="entry name" value="HisKA"/>
    <property type="match status" value="1"/>
</dbReference>
<feature type="modified residue" description="4-aspartylphosphate" evidence="17">
    <location>
        <position position="1004"/>
    </location>
</feature>
<dbReference type="SUPFAM" id="SSF55874">
    <property type="entry name" value="ATPase domain of HSP90 chaperone/DNA topoisomerase II/histidine kinase"/>
    <property type="match status" value="1"/>
</dbReference>
<feature type="domain" description="PAC" evidence="22">
    <location>
        <begin position="514"/>
        <end position="564"/>
    </location>
</feature>
<evidence type="ECO:0000256" key="8">
    <source>
        <dbReference type="ARBA" id="ARBA00022741"/>
    </source>
</evidence>
<dbReference type="CDD" id="cd00082">
    <property type="entry name" value="HisKA"/>
    <property type="match status" value="1"/>
</dbReference>
<protein>
    <recommendedName>
        <fullName evidence="15">Sensory/regulatory protein RpfC</fullName>
        <ecNumber evidence="3">2.7.13.3</ecNumber>
    </recommendedName>
</protein>
<feature type="domain" description="PAS" evidence="21">
    <location>
        <begin position="310"/>
        <end position="389"/>
    </location>
</feature>
<dbReference type="InterPro" id="IPR013655">
    <property type="entry name" value="PAS_fold_3"/>
</dbReference>
<evidence type="ECO:0000313" key="24">
    <source>
        <dbReference type="EMBL" id="QNF34082.1"/>
    </source>
</evidence>
<keyword evidence="7" id="KW-0812">Transmembrane</keyword>
<accession>A0A7G7GA98</accession>
<evidence type="ECO:0000256" key="1">
    <source>
        <dbReference type="ARBA" id="ARBA00000085"/>
    </source>
</evidence>
<feature type="domain" description="HPt" evidence="23">
    <location>
        <begin position="1114"/>
        <end position="1208"/>
    </location>
</feature>
<organism evidence="24 25">
    <name type="scientific">Adhaeribacter swui</name>
    <dbReference type="NCBI Taxonomy" id="2086471"/>
    <lineage>
        <taxon>Bacteria</taxon>
        <taxon>Pseudomonadati</taxon>
        <taxon>Bacteroidota</taxon>
        <taxon>Cytophagia</taxon>
        <taxon>Cytophagales</taxon>
        <taxon>Hymenobacteraceae</taxon>
        <taxon>Adhaeribacter</taxon>
    </lineage>
</organism>
<evidence type="ECO:0000259" key="23">
    <source>
        <dbReference type="PROSITE" id="PS50894"/>
    </source>
</evidence>
<dbReference type="RefSeq" id="WP_185270564.1">
    <property type="nucleotide sequence ID" value="NZ_CP055156.1"/>
</dbReference>
<feature type="domain" description="Response regulatory" evidence="20">
    <location>
        <begin position="955"/>
        <end position="1073"/>
    </location>
</feature>
<dbReference type="FunFam" id="3.30.565.10:FF:000010">
    <property type="entry name" value="Sensor histidine kinase RcsC"/>
    <property type="match status" value="1"/>
</dbReference>
<dbReference type="Gene3D" id="1.20.120.160">
    <property type="entry name" value="HPT domain"/>
    <property type="match status" value="1"/>
</dbReference>
<feature type="domain" description="PAS" evidence="21">
    <location>
        <begin position="187"/>
        <end position="236"/>
    </location>
</feature>
<dbReference type="Gene3D" id="3.40.50.2300">
    <property type="match status" value="1"/>
</dbReference>
<dbReference type="InterPro" id="IPR000014">
    <property type="entry name" value="PAS"/>
</dbReference>
<dbReference type="PROSITE" id="PS50110">
    <property type="entry name" value="RESPONSE_REGULATORY"/>
    <property type="match status" value="1"/>
</dbReference>
<dbReference type="InterPro" id="IPR004358">
    <property type="entry name" value="Sig_transdc_His_kin-like_C"/>
</dbReference>
<dbReference type="Pfam" id="PF02518">
    <property type="entry name" value="HATPase_c"/>
    <property type="match status" value="1"/>
</dbReference>
<feature type="modified residue" description="Phosphohistidine" evidence="16">
    <location>
        <position position="1153"/>
    </location>
</feature>
<dbReference type="SUPFAM" id="SSF52172">
    <property type="entry name" value="CheY-like"/>
    <property type="match status" value="1"/>
</dbReference>
<evidence type="ECO:0000259" key="22">
    <source>
        <dbReference type="PROSITE" id="PS50113"/>
    </source>
</evidence>
<keyword evidence="6" id="KW-0808">Transferase</keyword>
<evidence type="ECO:0000259" key="21">
    <source>
        <dbReference type="PROSITE" id="PS50112"/>
    </source>
</evidence>
<dbReference type="Proteomes" id="UP000515237">
    <property type="component" value="Chromosome"/>
</dbReference>
<evidence type="ECO:0000256" key="10">
    <source>
        <dbReference type="ARBA" id="ARBA00022840"/>
    </source>
</evidence>
<dbReference type="InterPro" id="IPR008207">
    <property type="entry name" value="Sig_transdc_His_kin_Hpt_dom"/>
</dbReference>
<dbReference type="InterPro" id="IPR003594">
    <property type="entry name" value="HATPase_dom"/>
</dbReference>
<dbReference type="Pfam" id="PF13426">
    <property type="entry name" value="PAS_9"/>
    <property type="match status" value="3"/>
</dbReference>
<evidence type="ECO:0000256" key="2">
    <source>
        <dbReference type="ARBA" id="ARBA00004651"/>
    </source>
</evidence>
<dbReference type="PROSITE" id="PS50109">
    <property type="entry name" value="HIS_KIN"/>
    <property type="match status" value="1"/>
</dbReference>
<evidence type="ECO:0000256" key="18">
    <source>
        <dbReference type="SAM" id="Coils"/>
    </source>
</evidence>
<evidence type="ECO:0000256" key="11">
    <source>
        <dbReference type="ARBA" id="ARBA00022989"/>
    </source>
</evidence>
<evidence type="ECO:0000256" key="5">
    <source>
        <dbReference type="ARBA" id="ARBA00022553"/>
    </source>
</evidence>
<dbReference type="EMBL" id="CP055156">
    <property type="protein sequence ID" value="QNF34082.1"/>
    <property type="molecule type" value="Genomic_DNA"/>
</dbReference>
<dbReference type="CDD" id="cd17546">
    <property type="entry name" value="REC_hyHK_CKI1_RcsC-like"/>
    <property type="match status" value="1"/>
</dbReference>
<keyword evidence="4" id="KW-1003">Cell membrane</keyword>
<dbReference type="CDD" id="cd00130">
    <property type="entry name" value="PAS"/>
    <property type="match status" value="4"/>
</dbReference>
<dbReference type="Gene3D" id="3.30.450.20">
    <property type="entry name" value="PAS domain"/>
    <property type="match status" value="5"/>
</dbReference>
<feature type="coiled-coil region" evidence="18">
    <location>
        <begin position="2"/>
        <end position="36"/>
    </location>
</feature>
<dbReference type="Pfam" id="PF01627">
    <property type="entry name" value="Hpt"/>
    <property type="match status" value="1"/>
</dbReference>
<evidence type="ECO:0000259" key="19">
    <source>
        <dbReference type="PROSITE" id="PS50109"/>
    </source>
</evidence>
<dbReference type="SMART" id="SM00448">
    <property type="entry name" value="REC"/>
    <property type="match status" value="1"/>
</dbReference>
<keyword evidence="10" id="KW-0067">ATP-binding</keyword>
<evidence type="ECO:0000313" key="25">
    <source>
        <dbReference type="Proteomes" id="UP000515237"/>
    </source>
</evidence>
<dbReference type="Pfam" id="PF08448">
    <property type="entry name" value="PAS_4"/>
    <property type="match status" value="1"/>
</dbReference>
<feature type="domain" description="PAC" evidence="22">
    <location>
        <begin position="138"/>
        <end position="189"/>
    </location>
</feature>
<gene>
    <name evidence="24" type="ORF">HUW51_15625</name>
</gene>
<evidence type="ECO:0000256" key="6">
    <source>
        <dbReference type="ARBA" id="ARBA00022679"/>
    </source>
</evidence>
<dbReference type="Gene3D" id="3.30.565.10">
    <property type="entry name" value="Histidine kinase-like ATPase, C-terminal domain"/>
    <property type="match status" value="1"/>
</dbReference>
<dbReference type="PANTHER" id="PTHR45339">
    <property type="entry name" value="HYBRID SIGNAL TRANSDUCTION HISTIDINE KINASE J"/>
    <property type="match status" value="1"/>
</dbReference>
<dbReference type="PRINTS" id="PR00344">
    <property type="entry name" value="BCTRLSENSOR"/>
</dbReference>
<dbReference type="CDD" id="cd16922">
    <property type="entry name" value="HATPase_EvgS-ArcB-TorS-like"/>
    <property type="match status" value="1"/>
</dbReference>
<evidence type="ECO:0000256" key="12">
    <source>
        <dbReference type="ARBA" id="ARBA00023012"/>
    </source>
</evidence>
<feature type="domain" description="PAS" evidence="21">
    <location>
        <begin position="436"/>
        <end position="489"/>
    </location>
</feature>